<name>A0ACB9M9C2_9MYRT</name>
<evidence type="ECO:0000313" key="2">
    <source>
        <dbReference type="Proteomes" id="UP001057402"/>
    </source>
</evidence>
<proteinExistence type="predicted"/>
<reference evidence="2" key="1">
    <citation type="journal article" date="2023" name="Front. Plant Sci.">
        <title>Chromosomal-level genome assembly of Melastoma candidum provides insights into trichome evolution.</title>
        <authorList>
            <person name="Zhong Y."/>
            <person name="Wu W."/>
            <person name="Sun C."/>
            <person name="Zou P."/>
            <person name="Liu Y."/>
            <person name="Dai S."/>
            <person name="Zhou R."/>
        </authorList>
    </citation>
    <scope>NUCLEOTIDE SEQUENCE [LARGE SCALE GENOMIC DNA]</scope>
</reference>
<keyword evidence="2" id="KW-1185">Reference proteome</keyword>
<comment type="caution">
    <text evidence="1">The sequence shown here is derived from an EMBL/GenBank/DDBJ whole genome shotgun (WGS) entry which is preliminary data.</text>
</comment>
<evidence type="ECO:0000313" key="1">
    <source>
        <dbReference type="EMBL" id="KAI4320812.1"/>
    </source>
</evidence>
<accession>A0ACB9M9C2</accession>
<gene>
    <name evidence="1" type="ORF">MLD38_034257</name>
</gene>
<dbReference type="EMBL" id="CM042889">
    <property type="protein sequence ID" value="KAI4320812.1"/>
    <property type="molecule type" value="Genomic_DNA"/>
</dbReference>
<protein>
    <submittedName>
        <fullName evidence="1">Uncharacterized protein</fullName>
    </submittedName>
</protein>
<organism evidence="1 2">
    <name type="scientific">Melastoma candidum</name>
    <dbReference type="NCBI Taxonomy" id="119954"/>
    <lineage>
        <taxon>Eukaryota</taxon>
        <taxon>Viridiplantae</taxon>
        <taxon>Streptophyta</taxon>
        <taxon>Embryophyta</taxon>
        <taxon>Tracheophyta</taxon>
        <taxon>Spermatophyta</taxon>
        <taxon>Magnoliopsida</taxon>
        <taxon>eudicotyledons</taxon>
        <taxon>Gunneridae</taxon>
        <taxon>Pentapetalae</taxon>
        <taxon>rosids</taxon>
        <taxon>malvids</taxon>
        <taxon>Myrtales</taxon>
        <taxon>Melastomataceae</taxon>
        <taxon>Melastomatoideae</taxon>
        <taxon>Melastomateae</taxon>
        <taxon>Melastoma</taxon>
    </lineage>
</organism>
<sequence>MALHFITALLTVMFLVFVGRARSQTRVFDVRQFGAVNGGKIDSSDALLSAWRQACSLGGMNVIRVPRGTFLLSPTILAGPCRGSMELRINGILRASAALSSLDVDYWIVLQRIDDLNITGDGVLDGQGHSAWKYNDCFWNPKCKTLPTTLRLQDVNNTLLHDIASVNSKSAHLSIFACQNVSLERVKLTAPGDSPNTDGIRVGMSSYVFIRDSVIGTGDDCIAMNHGSVKIIITNVTCGPGHGISIGSLGGSPDENPVRLVWVGNCSFVGTTNGLRIKTKATSYRSLVSGITFADIHVENVTNPIIIDQQYCPSHTCDPKAVSLVAIHYVKYKNITGTSSSQVAVNLQCSPAAPCLNVTLQDIDLSYHGDTTSSCSNVFGSSSGIQHPPPCVNNRS</sequence>
<dbReference type="Proteomes" id="UP001057402">
    <property type="component" value="Chromosome 10"/>
</dbReference>